<keyword evidence="7 9" id="KW-0547">Nucleotide-binding</keyword>
<dbReference type="PANTHER" id="PTHR30457">
    <property type="entry name" value="5'-NUCLEOTIDASE SURE"/>
    <property type="match status" value="1"/>
</dbReference>
<dbReference type="HAMAP" id="MF_00060">
    <property type="entry name" value="SurE"/>
    <property type="match status" value="1"/>
</dbReference>
<evidence type="ECO:0000256" key="9">
    <source>
        <dbReference type="HAMAP-Rule" id="MF_00060"/>
    </source>
</evidence>
<feature type="domain" description="Survival protein SurE-like phosphatase/nucleotidase" evidence="10">
    <location>
        <begin position="8"/>
        <end position="192"/>
    </location>
</feature>
<evidence type="ECO:0000256" key="2">
    <source>
        <dbReference type="ARBA" id="ARBA00001946"/>
    </source>
</evidence>
<dbReference type="GO" id="GO:0046872">
    <property type="term" value="F:metal ion binding"/>
    <property type="evidence" value="ECO:0007669"/>
    <property type="project" value="UniProtKB-UniRule"/>
</dbReference>
<dbReference type="RefSeq" id="WP_150021625.1">
    <property type="nucleotide sequence ID" value="NZ_VWOJ01000001.1"/>
</dbReference>
<evidence type="ECO:0000256" key="3">
    <source>
        <dbReference type="ARBA" id="ARBA00004496"/>
    </source>
</evidence>
<evidence type="ECO:0000256" key="1">
    <source>
        <dbReference type="ARBA" id="ARBA00000815"/>
    </source>
</evidence>
<evidence type="ECO:0000259" key="10">
    <source>
        <dbReference type="Pfam" id="PF01975"/>
    </source>
</evidence>
<reference evidence="11 12" key="1">
    <citation type="submission" date="2019-09" db="EMBL/GenBank/DDBJ databases">
        <authorList>
            <person name="Kevbrin V."/>
            <person name="Grouzdev D.S."/>
        </authorList>
    </citation>
    <scope>NUCLEOTIDE SEQUENCE [LARGE SCALE GENOMIC DNA]</scope>
    <source>
        <strain evidence="11 12">G-192</strain>
    </source>
</reference>
<keyword evidence="6 9" id="KW-0479">Metal-binding</keyword>
<evidence type="ECO:0000313" key="11">
    <source>
        <dbReference type="EMBL" id="KAA5804594.1"/>
    </source>
</evidence>
<dbReference type="InterPro" id="IPR030048">
    <property type="entry name" value="SurE"/>
</dbReference>
<dbReference type="FunFam" id="3.40.1210.10:FF:000001">
    <property type="entry name" value="5'/3'-nucleotidase SurE"/>
    <property type="match status" value="1"/>
</dbReference>
<evidence type="ECO:0000256" key="6">
    <source>
        <dbReference type="ARBA" id="ARBA00022723"/>
    </source>
</evidence>
<evidence type="ECO:0000313" key="12">
    <source>
        <dbReference type="Proteomes" id="UP000325122"/>
    </source>
</evidence>
<gene>
    <name evidence="9 11" type="primary">surE</name>
    <name evidence="11" type="ORF">F1654_00870</name>
</gene>
<dbReference type="NCBIfam" id="TIGR00087">
    <property type="entry name" value="surE"/>
    <property type="match status" value="1"/>
</dbReference>
<dbReference type="GO" id="GO:0008253">
    <property type="term" value="F:5'-nucleotidase activity"/>
    <property type="evidence" value="ECO:0007669"/>
    <property type="project" value="UniProtKB-UniRule"/>
</dbReference>
<dbReference type="SUPFAM" id="SSF64167">
    <property type="entry name" value="SurE-like"/>
    <property type="match status" value="1"/>
</dbReference>
<dbReference type="EC" id="3.1.3.5" evidence="9"/>
<feature type="binding site" evidence="9">
    <location>
        <position position="98"/>
    </location>
    <ligand>
        <name>a divalent metal cation</name>
        <dbReference type="ChEBI" id="CHEBI:60240"/>
    </ligand>
</feature>
<comment type="similarity">
    <text evidence="4 9">Belongs to the SurE nucleotidase family.</text>
</comment>
<comment type="subcellular location">
    <subcellularLocation>
        <location evidence="3 9">Cytoplasm</location>
    </subcellularLocation>
</comment>
<comment type="cofactor">
    <cofactor evidence="9">
        <name>a divalent metal cation</name>
        <dbReference type="ChEBI" id="CHEBI:60240"/>
    </cofactor>
    <text evidence="9">Binds 1 divalent metal cation per subunit.</text>
</comment>
<comment type="function">
    <text evidence="9">Nucleotidase that shows phosphatase activity on nucleoside 5'-monophosphates.</text>
</comment>
<feature type="binding site" evidence="9">
    <location>
        <position position="13"/>
    </location>
    <ligand>
        <name>a divalent metal cation</name>
        <dbReference type="ChEBI" id="CHEBI:60240"/>
    </ligand>
</feature>
<keyword evidence="12" id="KW-1185">Reference proteome</keyword>
<dbReference type="GO" id="GO:0000166">
    <property type="term" value="F:nucleotide binding"/>
    <property type="evidence" value="ECO:0007669"/>
    <property type="project" value="UniProtKB-KW"/>
</dbReference>
<keyword evidence="5 9" id="KW-0963">Cytoplasm</keyword>
<protein>
    <recommendedName>
        <fullName evidence="9">5'-nucleotidase SurE</fullName>
        <ecNumber evidence="9">3.1.3.5</ecNumber>
    </recommendedName>
    <alternativeName>
        <fullName evidence="9">Nucleoside 5'-monophosphate phosphohydrolase</fullName>
    </alternativeName>
</protein>
<keyword evidence="8 9" id="KW-0378">Hydrolase</keyword>
<evidence type="ECO:0000256" key="4">
    <source>
        <dbReference type="ARBA" id="ARBA00011062"/>
    </source>
</evidence>
<accession>A0A5M6ZLH6</accession>
<dbReference type="GO" id="GO:0004309">
    <property type="term" value="F:exopolyphosphatase activity"/>
    <property type="evidence" value="ECO:0007669"/>
    <property type="project" value="TreeGrafter"/>
</dbReference>
<evidence type="ECO:0000256" key="5">
    <source>
        <dbReference type="ARBA" id="ARBA00022490"/>
    </source>
</evidence>
<comment type="caution">
    <text evidence="11">The sequence shown here is derived from an EMBL/GenBank/DDBJ whole genome shotgun (WGS) entry which is preliminary data.</text>
</comment>
<feature type="binding site" evidence="9">
    <location>
        <position position="14"/>
    </location>
    <ligand>
        <name>a divalent metal cation</name>
        <dbReference type="ChEBI" id="CHEBI:60240"/>
    </ligand>
</feature>
<dbReference type="AlphaFoldDB" id="A0A5M6ZLH6"/>
<dbReference type="GO" id="GO:0005737">
    <property type="term" value="C:cytoplasm"/>
    <property type="evidence" value="ECO:0007669"/>
    <property type="project" value="UniProtKB-SubCell"/>
</dbReference>
<evidence type="ECO:0000256" key="7">
    <source>
        <dbReference type="ARBA" id="ARBA00022741"/>
    </source>
</evidence>
<comment type="cofactor">
    <cofactor evidence="2">
        <name>Mg(2+)</name>
        <dbReference type="ChEBI" id="CHEBI:18420"/>
    </cofactor>
</comment>
<dbReference type="Proteomes" id="UP000325122">
    <property type="component" value="Unassembled WGS sequence"/>
</dbReference>
<dbReference type="InterPro" id="IPR036523">
    <property type="entry name" value="SurE-like_sf"/>
</dbReference>
<dbReference type="EMBL" id="VWOJ01000001">
    <property type="protein sequence ID" value="KAA5804594.1"/>
    <property type="molecule type" value="Genomic_DNA"/>
</dbReference>
<dbReference type="Gene3D" id="3.40.1210.10">
    <property type="entry name" value="Survival protein SurE-like phosphatase/nucleotidase"/>
    <property type="match status" value="1"/>
</dbReference>
<comment type="catalytic activity">
    <reaction evidence="1 9">
        <text>a ribonucleoside 5'-phosphate + H2O = a ribonucleoside + phosphate</text>
        <dbReference type="Rhea" id="RHEA:12484"/>
        <dbReference type="ChEBI" id="CHEBI:15377"/>
        <dbReference type="ChEBI" id="CHEBI:18254"/>
        <dbReference type="ChEBI" id="CHEBI:43474"/>
        <dbReference type="ChEBI" id="CHEBI:58043"/>
        <dbReference type="EC" id="3.1.3.5"/>
    </reaction>
</comment>
<dbReference type="Pfam" id="PF01975">
    <property type="entry name" value="SurE"/>
    <property type="match status" value="1"/>
</dbReference>
<feature type="binding site" evidence="9">
    <location>
        <position position="45"/>
    </location>
    <ligand>
        <name>a divalent metal cation</name>
        <dbReference type="ChEBI" id="CHEBI:60240"/>
    </ligand>
</feature>
<proteinExistence type="inferred from homology"/>
<dbReference type="PANTHER" id="PTHR30457:SF12">
    <property type="entry name" value="5'_3'-NUCLEOTIDASE SURE"/>
    <property type="match status" value="1"/>
</dbReference>
<organism evidence="11 12">
    <name type="scientific">Alkalicaulis satelles</name>
    <dbReference type="NCBI Taxonomy" id="2609175"/>
    <lineage>
        <taxon>Bacteria</taxon>
        <taxon>Pseudomonadati</taxon>
        <taxon>Pseudomonadota</taxon>
        <taxon>Alphaproteobacteria</taxon>
        <taxon>Maricaulales</taxon>
        <taxon>Maricaulaceae</taxon>
        <taxon>Alkalicaulis</taxon>
    </lineage>
</organism>
<name>A0A5M6ZLH6_9PROT</name>
<dbReference type="GO" id="GO:0008254">
    <property type="term" value="F:3'-nucleotidase activity"/>
    <property type="evidence" value="ECO:0007669"/>
    <property type="project" value="TreeGrafter"/>
</dbReference>
<dbReference type="NCBIfam" id="NF001490">
    <property type="entry name" value="PRK00346.1-4"/>
    <property type="match status" value="1"/>
</dbReference>
<dbReference type="InterPro" id="IPR002828">
    <property type="entry name" value="SurE-like_Pase/nucleotidase"/>
</dbReference>
<evidence type="ECO:0000256" key="8">
    <source>
        <dbReference type="ARBA" id="ARBA00022801"/>
    </source>
</evidence>
<sequence>MIPDNPRILLVNDDGVHAPGLTVLEEIARTLSDDVWIVAPEGEQSGMSRALTLTAPLRVLQLGEKRFAVSGTPTDCVHMAVQTIMAGKKPDLLLSGVNSGQNIAEDVTFSGTVAGAMQGVQFGITSIALSQAYGFTGRDAIRWETARAHGPAIVQNLLSATWSENVLMNVNFPDRAPDDVAGVEVTVQGMRDHNVVHAEKRMDLRGREYFWMGFSGKKSDPAVGTDLRAIYEGRISITPLHLDLTHHDTRARLEQALK</sequence>